<dbReference type="AlphaFoldDB" id="M9RLJ2"/>
<feature type="domain" description="Transposase TnpC homeodomain" evidence="4">
    <location>
        <begin position="51"/>
        <end position="124"/>
    </location>
</feature>
<dbReference type="InterPro" id="IPR004291">
    <property type="entry name" value="Transposase_IS66_central"/>
</dbReference>
<feature type="domain" description="Transposase IS66 central" evidence="2">
    <location>
        <begin position="191"/>
        <end position="478"/>
    </location>
</feature>
<dbReference type="Pfam" id="PF03050">
    <property type="entry name" value="DDE_Tnp_IS66"/>
    <property type="match status" value="1"/>
</dbReference>
<reference evidence="5 6" key="1">
    <citation type="journal article" date="2013" name="PLoS ONE">
        <title>Poles Apart: Arctic and Antarctic Octadecabacter strains Share High Genome Plasticity and a New Type of Xanthorhodopsin.</title>
        <authorList>
            <person name="Vollmers J."/>
            <person name="Voget S."/>
            <person name="Dietrich S."/>
            <person name="Gollnow K."/>
            <person name="Smits M."/>
            <person name="Meyer K."/>
            <person name="Brinkhoff T."/>
            <person name="Simon M."/>
            <person name="Daniel R."/>
        </authorList>
    </citation>
    <scope>NUCLEOTIDE SEQUENCE [LARGE SCALE GENOMIC DNA]</scope>
    <source>
        <strain evidence="5 6">238</strain>
    </source>
</reference>
<dbReference type="EMBL" id="CP003742">
    <property type="protein sequence ID" value="AGI72633.1"/>
    <property type="molecule type" value="Genomic_DNA"/>
</dbReference>
<evidence type="ECO:0000313" key="5">
    <source>
        <dbReference type="EMBL" id="AGI72633.1"/>
    </source>
</evidence>
<sequence>MLDAIKTLDLNALPTDVRTVLLGVGQRNVELEKSNAALSTQNAELEAVNARLEHFVKKLNQVIYGTRSEKLTEDERQLAFEDIEVAQFEAEEQSDTIEMTAPRKKRKPAQRNLGNLPDHLERIEEVIEPDSIICPCGCGDMIRIGEDRTERLEIIPAQPKVVVTVRPKYACPKKQGGILQAPAPQHLIEGGLPTEGTLAHIGASKYADHCPLFRQSQIYARSGLNIDRSTLAGWMGKVSFHLAPVVDHLLNELKSSSKLFMDETRCPVLDPGRGKTKTGYLWAIARDERPFGGTAPPGVVFCYADGRGGKHATEFLMGFTGTLQVDGYTGYNALTQPRRNSGPVKLAYCWAHARRKLKEVHDRDGSPIAGEGLKRIAKFYKIEEAIRGQSAEQRKAARQEQTRPLVDDFEAWLKTQRSRISAKSRLGEKLSYIAKYMDGLKLFLDDGTVEMDSNIVERAIRPIALNRKKRALCWTRRGRPNLGAHPCAVATDTPPTNRVMASTRECRWFMAWSFIMLFGT</sequence>
<dbReference type="Pfam" id="PF13007">
    <property type="entry name" value="LZ_Tnp_IS66"/>
    <property type="match status" value="1"/>
</dbReference>
<evidence type="ECO:0000256" key="1">
    <source>
        <dbReference type="SAM" id="MobiDB-lite"/>
    </source>
</evidence>
<organism evidence="5 6">
    <name type="scientific">Octadecabacter arcticus 238</name>
    <dbReference type="NCBI Taxonomy" id="391616"/>
    <lineage>
        <taxon>Bacteria</taxon>
        <taxon>Pseudomonadati</taxon>
        <taxon>Pseudomonadota</taxon>
        <taxon>Alphaproteobacteria</taxon>
        <taxon>Rhodobacterales</taxon>
        <taxon>Roseobacteraceae</taxon>
        <taxon>Octadecabacter</taxon>
    </lineage>
</organism>
<protein>
    <submittedName>
        <fullName evidence="5">IS66 family transposase</fullName>
    </submittedName>
</protein>
<dbReference type="STRING" id="391616.OA238_c25870"/>
<evidence type="ECO:0000259" key="4">
    <source>
        <dbReference type="Pfam" id="PF13007"/>
    </source>
</evidence>
<dbReference type="KEGG" id="oar:OA238_c25870"/>
<evidence type="ECO:0000313" key="6">
    <source>
        <dbReference type="Proteomes" id="UP000004688"/>
    </source>
</evidence>
<dbReference type="InterPro" id="IPR024463">
    <property type="entry name" value="Transposase_TnpC_homeodom"/>
</dbReference>
<dbReference type="HOGENOM" id="CLU_023034_0_1_5"/>
<proteinExistence type="predicted"/>
<name>M9RLJ2_9RHOB</name>
<keyword evidence="6" id="KW-1185">Reference proteome</keyword>
<evidence type="ECO:0000259" key="2">
    <source>
        <dbReference type="Pfam" id="PF03050"/>
    </source>
</evidence>
<dbReference type="InterPro" id="IPR024474">
    <property type="entry name" value="Znf_dom_IS66"/>
</dbReference>
<dbReference type="Pfam" id="PF13005">
    <property type="entry name" value="zf-IS66"/>
    <property type="match status" value="1"/>
</dbReference>
<gene>
    <name evidence="5" type="ORF">OA238_c25870</name>
</gene>
<dbReference type="InterPro" id="IPR052344">
    <property type="entry name" value="Transposase-related"/>
</dbReference>
<dbReference type="PANTHER" id="PTHR33678">
    <property type="entry name" value="BLL1576 PROTEIN"/>
    <property type="match status" value="1"/>
</dbReference>
<dbReference type="RefSeq" id="WP_015495701.1">
    <property type="nucleotide sequence ID" value="NC_020908.1"/>
</dbReference>
<feature type="domain" description="Transposase IS66 zinc-finger binding" evidence="3">
    <location>
        <begin position="133"/>
        <end position="173"/>
    </location>
</feature>
<dbReference type="NCBIfam" id="NF033517">
    <property type="entry name" value="transpos_IS66"/>
    <property type="match status" value="1"/>
</dbReference>
<dbReference type="PANTHER" id="PTHR33678:SF1">
    <property type="entry name" value="BLL1576 PROTEIN"/>
    <property type="match status" value="1"/>
</dbReference>
<dbReference type="eggNOG" id="COG4372">
    <property type="taxonomic scope" value="Bacteria"/>
</dbReference>
<accession>M9RLJ2</accession>
<feature type="region of interest" description="Disordered" evidence="1">
    <location>
        <begin position="92"/>
        <end position="112"/>
    </location>
</feature>
<dbReference type="Proteomes" id="UP000004688">
    <property type="component" value="Chromosome"/>
</dbReference>
<evidence type="ECO:0000259" key="3">
    <source>
        <dbReference type="Pfam" id="PF13005"/>
    </source>
</evidence>